<organism evidence="2 3">
    <name type="scientific">Dryococelus australis</name>
    <dbReference type="NCBI Taxonomy" id="614101"/>
    <lineage>
        <taxon>Eukaryota</taxon>
        <taxon>Metazoa</taxon>
        <taxon>Ecdysozoa</taxon>
        <taxon>Arthropoda</taxon>
        <taxon>Hexapoda</taxon>
        <taxon>Insecta</taxon>
        <taxon>Pterygota</taxon>
        <taxon>Neoptera</taxon>
        <taxon>Polyneoptera</taxon>
        <taxon>Phasmatodea</taxon>
        <taxon>Verophasmatodea</taxon>
        <taxon>Anareolatae</taxon>
        <taxon>Phasmatidae</taxon>
        <taxon>Eurycanthinae</taxon>
        <taxon>Dryococelus</taxon>
    </lineage>
</organism>
<sequence length="1019" mass="112379">MSLEANCNSCIVSCIVCSVSSSLFSVTALTRRQGAGSCLADSTSSARARASCVLWGAAICTTCRTSVSAMASMKKPTAMMSRASSGHPSRYRWESRTKSCHSSCSGSPGRWVRSCSCAWRVCHRYRSPKRSFKADTSVRYSSQCRSGRLGGQGTRDNTGLLAPTEREMGERESSSEAVLLTDSQCDKRTENLPRRGAPGPELGALPLSYGVYECVVQSVAGHSGVTETRSNDTFRELLSLTPGPPASDGGGRMGREITIPQYLSSKDDHLHSVLQNILRGKWAVFQEGQRHNLRISACLSMIRPTNPLRRGYRTRPRLQTRSLLGERRKDVSTRQAYHSKCNRFRGKENARWATVAEQLVCSPPTEDIWVHSPAGSLRIFASGNRAGRCCWSAGFLGDLPFPPPFRSGVAPYSPQSPSLALNTSMLRAVQISSLTKHTTTLKKEAHCWKKRMAGQHLRQERRRIEKHRYKSGRRDGVGRRREACSSQSDTRHVPRASRSRSERKHAPRQKNPARHFASVYYTTLAELSVHWGADVRPQGRCMFGPAVHRTPARIKSKGKGSIDDAVYWLVAIIPSHMLDRSSTSLVHTSKTVASLLRRLTSLSINVKKFEIQDMTSRPISLSLSLPGYWKSHTNGSVGKPYQPGTFPKSLALLYTAGQPRSRCGDGDKAFNPLPDSLAKPPYDRMEAIASSFNTPPMGGRPFKLQGRSAEPSNKREVQSAEQYVQSPPIFAPPSSNCLPRYPCLLVIVAVNGISMSVARTLLRDLPRTDERLLTRPLPPFYLLEGRFVGEIHSGAVKIPLPPRLKPHPAILSGDRGADAPSEVVQWQTFRFASGGGGGGGTWVREPVLPGAAVAERLDCSHHTKVNRVQSPAGSLRIFASGNCAGRCRWSAGFLGDLPFPPSLHSDAAPFSLHFTLIVSQNLVVKSHTNLSTQPGPAILILVFLLFPEINPCECWNCFFLLHGPQLILRPPPLYFIGYLCVSYSTDHRTVVQYRPPVVQYRPHVAQYRPPNYCPIQANV</sequence>
<feature type="compositionally biased region" description="Basic and acidic residues" evidence="1">
    <location>
        <begin position="164"/>
        <end position="174"/>
    </location>
</feature>
<proteinExistence type="predicted"/>
<comment type="caution">
    <text evidence="2">The sequence shown here is derived from an EMBL/GenBank/DDBJ whole genome shotgun (WGS) entry which is preliminary data.</text>
</comment>
<evidence type="ECO:0000313" key="2">
    <source>
        <dbReference type="EMBL" id="KAJ8871294.1"/>
    </source>
</evidence>
<dbReference type="EMBL" id="JARBHB010000012">
    <property type="protein sequence ID" value="KAJ8871294.1"/>
    <property type="molecule type" value="Genomic_DNA"/>
</dbReference>
<feature type="region of interest" description="Disordered" evidence="1">
    <location>
        <begin position="143"/>
        <end position="177"/>
    </location>
</feature>
<accession>A0ABQ9GGZ8</accession>
<protein>
    <submittedName>
        <fullName evidence="2">Uncharacterized protein</fullName>
    </submittedName>
</protein>
<feature type="compositionally biased region" description="Basic and acidic residues" evidence="1">
    <location>
        <begin position="472"/>
        <end position="483"/>
    </location>
</feature>
<gene>
    <name evidence="2" type="ORF">PR048_027602</name>
</gene>
<reference evidence="2 3" key="1">
    <citation type="submission" date="2023-02" db="EMBL/GenBank/DDBJ databases">
        <title>LHISI_Scaffold_Assembly.</title>
        <authorList>
            <person name="Stuart O.P."/>
            <person name="Cleave R."/>
            <person name="Magrath M.J.L."/>
            <person name="Mikheyev A.S."/>
        </authorList>
    </citation>
    <scope>NUCLEOTIDE SEQUENCE [LARGE SCALE GENOMIC DNA]</scope>
    <source>
        <strain evidence="2">Daus_M_001</strain>
        <tissue evidence="2">Leg muscle</tissue>
    </source>
</reference>
<feature type="region of interest" description="Disordered" evidence="1">
    <location>
        <begin position="452"/>
        <end position="513"/>
    </location>
</feature>
<feature type="compositionally biased region" description="Basic residues" evidence="1">
    <location>
        <begin position="493"/>
        <end position="513"/>
    </location>
</feature>
<feature type="compositionally biased region" description="Basic residues" evidence="1">
    <location>
        <begin position="452"/>
        <end position="471"/>
    </location>
</feature>
<keyword evidence="3" id="KW-1185">Reference proteome</keyword>
<evidence type="ECO:0000256" key="1">
    <source>
        <dbReference type="SAM" id="MobiDB-lite"/>
    </source>
</evidence>
<evidence type="ECO:0000313" key="3">
    <source>
        <dbReference type="Proteomes" id="UP001159363"/>
    </source>
</evidence>
<name>A0ABQ9GGZ8_9NEOP</name>
<dbReference type="Proteomes" id="UP001159363">
    <property type="component" value="Chromosome 11"/>
</dbReference>